<dbReference type="OrthoDB" id="7830113at2"/>
<dbReference type="AlphaFoldDB" id="A0A1Y0EGD9"/>
<keyword evidence="1" id="KW-1133">Transmembrane helix</keyword>
<keyword evidence="1" id="KW-0812">Transmembrane</keyword>
<proteinExistence type="predicted"/>
<dbReference type="KEGG" id="lvs:LOKVESSMR4R_03444"/>
<keyword evidence="3" id="KW-1185">Reference proteome</keyword>
<dbReference type="Pfam" id="PF10947">
    <property type="entry name" value="DUF2628"/>
    <property type="match status" value="1"/>
</dbReference>
<gene>
    <name evidence="2" type="ORF">LOKVESSMR4R_03444</name>
</gene>
<organism evidence="2 3">
    <name type="scientific">Yoonia vestfoldensis</name>
    <dbReference type="NCBI Taxonomy" id="245188"/>
    <lineage>
        <taxon>Bacteria</taxon>
        <taxon>Pseudomonadati</taxon>
        <taxon>Pseudomonadota</taxon>
        <taxon>Alphaproteobacteria</taxon>
        <taxon>Rhodobacterales</taxon>
        <taxon>Paracoccaceae</taxon>
        <taxon>Yoonia</taxon>
    </lineage>
</organism>
<name>A0A1Y0EGD9_9RHOB</name>
<protein>
    <submittedName>
        <fullName evidence="2">Uncharacterized protein</fullName>
    </submittedName>
</protein>
<evidence type="ECO:0000256" key="1">
    <source>
        <dbReference type="SAM" id="Phobius"/>
    </source>
</evidence>
<dbReference type="EMBL" id="CP021431">
    <property type="protein sequence ID" value="ARU02716.1"/>
    <property type="molecule type" value="Genomic_DNA"/>
</dbReference>
<reference evidence="2 3" key="1">
    <citation type="submission" date="2017-05" db="EMBL/GenBank/DDBJ databases">
        <title>Genome Sequence of Loktanella vestfoldensis Strain SMR4r Isolated from a Culture of the Diatom Skeletonema marinoi.</title>
        <authorList>
            <person name="Topel M."/>
            <person name="Pinder M.I.M."/>
            <person name="Johansson O.N."/>
            <person name="Kourtchenko O."/>
            <person name="Godhe A."/>
            <person name="Clarke A.K."/>
        </authorList>
    </citation>
    <scope>NUCLEOTIDE SEQUENCE [LARGE SCALE GENOMIC DNA]</scope>
    <source>
        <strain evidence="2 3">SMR4r</strain>
    </source>
</reference>
<dbReference type="RefSeq" id="WP_087211174.1">
    <property type="nucleotide sequence ID" value="NZ_CP021431.1"/>
</dbReference>
<evidence type="ECO:0000313" key="2">
    <source>
        <dbReference type="EMBL" id="ARU02716.1"/>
    </source>
</evidence>
<feature type="transmembrane region" description="Helical" evidence="1">
    <location>
        <begin position="180"/>
        <end position="200"/>
    </location>
</feature>
<dbReference type="Proteomes" id="UP000195273">
    <property type="component" value="Chromosome"/>
</dbReference>
<keyword evidence="1" id="KW-0472">Membrane</keyword>
<dbReference type="InterPro" id="IPR024399">
    <property type="entry name" value="DUF2628"/>
</dbReference>
<evidence type="ECO:0000313" key="3">
    <source>
        <dbReference type="Proteomes" id="UP000195273"/>
    </source>
</evidence>
<sequence>MAVSSPPEEKIVEVAAPGPLKLVKVKGTGLQRDYFLQNDDVVIAVNGKHWSQIGSIEATVRTAIERTGRPVLATIVRDQKMFSVFVSKPFPKDSIILAGEEAQAFRDFKTAMSIAYIRTLSNYVILADGENAADVFEMRKSFLAMIFPPLWLISRRLWEQLAAFTCAIMTAFVVHQFLGLLMYFFMCVYVGIRQVPLGLSSMQREGMRRRMVFAASDEHNAQAVALDFNDKLQFKFTSREKADGLAIDVEIV</sequence>
<accession>A0A1Y0EGD9</accession>